<accession>A0A3P6PUX5</accession>
<evidence type="ECO:0000313" key="3">
    <source>
        <dbReference type="Proteomes" id="UP000267096"/>
    </source>
</evidence>
<protein>
    <submittedName>
        <fullName evidence="2">Uncharacterized protein</fullName>
    </submittedName>
</protein>
<name>A0A3P6PUX5_ANISI</name>
<gene>
    <name evidence="2" type="ORF">ASIM_LOCUS4378</name>
</gene>
<keyword evidence="3" id="KW-1185">Reference proteome</keyword>
<sequence>MNLLDQENKQRLESALQTRRSDTGNGTRSQS</sequence>
<organism evidence="2 3">
    <name type="scientific">Anisakis simplex</name>
    <name type="common">Herring worm</name>
    <dbReference type="NCBI Taxonomy" id="6269"/>
    <lineage>
        <taxon>Eukaryota</taxon>
        <taxon>Metazoa</taxon>
        <taxon>Ecdysozoa</taxon>
        <taxon>Nematoda</taxon>
        <taxon>Chromadorea</taxon>
        <taxon>Rhabditida</taxon>
        <taxon>Spirurina</taxon>
        <taxon>Ascaridomorpha</taxon>
        <taxon>Ascaridoidea</taxon>
        <taxon>Anisakidae</taxon>
        <taxon>Anisakis</taxon>
        <taxon>Anisakis simplex complex</taxon>
    </lineage>
</organism>
<evidence type="ECO:0000256" key="1">
    <source>
        <dbReference type="SAM" id="MobiDB-lite"/>
    </source>
</evidence>
<reference evidence="2 3" key="1">
    <citation type="submission" date="2018-11" db="EMBL/GenBank/DDBJ databases">
        <authorList>
            <consortium name="Pathogen Informatics"/>
        </authorList>
    </citation>
    <scope>NUCLEOTIDE SEQUENCE [LARGE SCALE GENOMIC DNA]</scope>
</reference>
<feature type="compositionally biased region" description="Basic and acidic residues" evidence="1">
    <location>
        <begin position="1"/>
        <end position="12"/>
    </location>
</feature>
<feature type="region of interest" description="Disordered" evidence="1">
    <location>
        <begin position="1"/>
        <end position="31"/>
    </location>
</feature>
<dbReference type="Proteomes" id="UP000267096">
    <property type="component" value="Unassembled WGS sequence"/>
</dbReference>
<evidence type="ECO:0000313" key="2">
    <source>
        <dbReference type="EMBL" id="VDK23721.1"/>
    </source>
</evidence>
<feature type="compositionally biased region" description="Polar residues" evidence="1">
    <location>
        <begin position="15"/>
        <end position="31"/>
    </location>
</feature>
<dbReference type="EMBL" id="UYRR01007569">
    <property type="protein sequence ID" value="VDK23721.1"/>
    <property type="molecule type" value="Genomic_DNA"/>
</dbReference>
<dbReference type="AlphaFoldDB" id="A0A3P6PUX5"/>
<proteinExistence type="predicted"/>